<dbReference type="EMBL" id="LT670817">
    <property type="protein sequence ID" value="SHG43916.1"/>
    <property type="molecule type" value="Genomic_DNA"/>
</dbReference>
<dbReference type="Pfam" id="PF12599">
    <property type="entry name" value="DUF3768"/>
    <property type="match status" value="1"/>
</dbReference>
<dbReference type="AlphaFoldDB" id="A0A1M5JTN5"/>
<protein>
    <recommendedName>
        <fullName evidence="3">DUF3768 domain-containing protein</fullName>
    </recommendedName>
</protein>
<evidence type="ECO:0000313" key="1">
    <source>
        <dbReference type="EMBL" id="SHG43916.1"/>
    </source>
</evidence>
<dbReference type="InterPro" id="IPR022243">
    <property type="entry name" value="DUF3768"/>
</dbReference>
<evidence type="ECO:0000313" key="2">
    <source>
        <dbReference type="Proteomes" id="UP000189796"/>
    </source>
</evidence>
<gene>
    <name evidence="1" type="ORF">SAMN05443248_1566</name>
</gene>
<accession>A0A1M5JTN5</accession>
<dbReference type="OrthoDB" id="1495368at2"/>
<dbReference type="RefSeq" id="WP_079600729.1">
    <property type="nucleotide sequence ID" value="NZ_LT670817.1"/>
</dbReference>
<proteinExistence type="predicted"/>
<name>A0A1M5JTN5_9BRAD</name>
<evidence type="ECO:0008006" key="3">
    <source>
        <dbReference type="Google" id="ProtNLM"/>
    </source>
</evidence>
<sequence length="109" mass="12147">MSQNRERIRALNDELRQHLLAGSAVITPGIAALGPQAVNRLVQTIAVFDDFSTANDPYGEHDFGVFDFDGNRVMFKIDYYSKDLKSHSTNPADPSVTERIITLMLAGEY</sequence>
<reference evidence="1 2" key="1">
    <citation type="submission" date="2016-11" db="EMBL/GenBank/DDBJ databases">
        <authorList>
            <person name="Jaros S."/>
            <person name="Januszkiewicz K."/>
            <person name="Wedrychowicz H."/>
        </authorList>
    </citation>
    <scope>NUCLEOTIDE SEQUENCE [LARGE SCALE GENOMIC DNA]</scope>
    <source>
        <strain evidence="1 2">GAS138</strain>
    </source>
</reference>
<organism evidence="1 2">
    <name type="scientific">Bradyrhizobium erythrophlei</name>
    <dbReference type="NCBI Taxonomy" id="1437360"/>
    <lineage>
        <taxon>Bacteria</taxon>
        <taxon>Pseudomonadati</taxon>
        <taxon>Pseudomonadota</taxon>
        <taxon>Alphaproteobacteria</taxon>
        <taxon>Hyphomicrobiales</taxon>
        <taxon>Nitrobacteraceae</taxon>
        <taxon>Bradyrhizobium</taxon>
    </lineage>
</organism>
<dbReference type="Proteomes" id="UP000189796">
    <property type="component" value="Chromosome I"/>
</dbReference>